<organism evidence="1 2">
    <name type="scientific">Citricoccus parietis</name>
    <dbReference type="NCBI Taxonomy" id="592307"/>
    <lineage>
        <taxon>Bacteria</taxon>
        <taxon>Bacillati</taxon>
        <taxon>Actinomycetota</taxon>
        <taxon>Actinomycetes</taxon>
        <taxon>Micrococcales</taxon>
        <taxon>Micrococcaceae</taxon>
        <taxon>Citricoccus</taxon>
    </lineage>
</organism>
<comment type="caution">
    <text evidence="1">The sequence shown here is derived from an EMBL/GenBank/DDBJ whole genome shotgun (WGS) entry which is preliminary data.</text>
</comment>
<protein>
    <submittedName>
        <fullName evidence="1">Uncharacterized protein</fullName>
    </submittedName>
</protein>
<dbReference type="EMBL" id="JBHMFI010000002">
    <property type="protein sequence ID" value="MFB9074368.1"/>
    <property type="molecule type" value="Genomic_DNA"/>
</dbReference>
<proteinExistence type="predicted"/>
<name>A0ABV5G7G7_9MICC</name>
<sequence>MAGLGTLRSVLLGGVEGSVSGVVVAGGVVLLGGGFTQGGLGVVLPGHGPPHEHVGGRRATGCRVGVVLGELVVPGGRVGLDPVQPSVELPVNPCHEVGGDLSLALRLALRNGERRVLGAWGAAGQDLRHGILGLGVAVVVDGGVGLDQLGPGGGIGQPGHGLGVIAVVVQYPLVGPGGAGGPVQVVEFVHHPAQVVGPGPLLVADLVGGVLGGLALQDALEDGHRTLGRWGLGE</sequence>
<dbReference type="Proteomes" id="UP001589575">
    <property type="component" value="Unassembled WGS sequence"/>
</dbReference>
<evidence type="ECO:0000313" key="1">
    <source>
        <dbReference type="EMBL" id="MFB9074368.1"/>
    </source>
</evidence>
<accession>A0ABV5G7G7</accession>
<evidence type="ECO:0000313" key="2">
    <source>
        <dbReference type="Proteomes" id="UP001589575"/>
    </source>
</evidence>
<gene>
    <name evidence="1" type="ORF">ACFFX0_25510</name>
</gene>
<keyword evidence="2" id="KW-1185">Reference proteome</keyword>
<reference evidence="1 2" key="1">
    <citation type="submission" date="2024-09" db="EMBL/GenBank/DDBJ databases">
        <authorList>
            <person name="Sun Q."/>
            <person name="Mori K."/>
        </authorList>
    </citation>
    <scope>NUCLEOTIDE SEQUENCE [LARGE SCALE GENOMIC DNA]</scope>
    <source>
        <strain evidence="1 2">CCM 7609</strain>
    </source>
</reference>